<sequence length="329" mass="38434">MDLSSPNHVNKLAQLPNARDCSLRMVGSCDGLLCLSNVDNEVVLWNVATRERRQVPDNPIMYPDNFTFYANCDQDFNVAYGFGYDSGNEDYKVVRMLQFYDINDNHEKIVEVFSLKSNAWKRAPDFPYFLYWGYQWGTYANGNLHWLLSEQHINILQLIVAFDISVEKYRQMPLPNISDYFLLKLREFEGCLCLLCIYGAHEKIDVWVMKQYGVKESWVKMYSLAETQLERGFDYIVPLAYSMNGEELFLGQDDKNFLWYDLEKKTVINAQVFGVPEVFQSKICVDSLVKLDDNRGTGEKKHPERAVKKEQGKRKNRHEFLLQGFKLVL</sequence>
<protein>
    <submittedName>
        <fullName evidence="3">F-box protein</fullName>
    </submittedName>
</protein>
<dbReference type="Proteomes" id="UP001163823">
    <property type="component" value="Chromosome 5"/>
</dbReference>
<dbReference type="PANTHER" id="PTHR31672">
    <property type="entry name" value="BNACNNG10540D PROTEIN"/>
    <property type="match status" value="1"/>
</dbReference>
<dbReference type="InterPro" id="IPR017451">
    <property type="entry name" value="F-box-assoc_interact_dom"/>
</dbReference>
<dbReference type="Pfam" id="PF07734">
    <property type="entry name" value="FBA_1"/>
    <property type="match status" value="1"/>
</dbReference>
<comment type="caution">
    <text evidence="3">The sequence shown here is derived from an EMBL/GenBank/DDBJ whole genome shotgun (WGS) entry which is preliminary data.</text>
</comment>
<reference evidence="3" key="1">
    <citation type="journal article" date="2023" name="Science">
        <title>Elucidation of the pathway for biosynthesis of saponin adjuvants from the soapbark tree.</title>
        <authorList>
            <person name="Reed J."/>
            <person name="Orme A."/>
            <person name="El-Demerdash A."/>
            <person name="Owen C."/>
            <person name="Martin L.B.B."/>
            <person name="Misra R.C."/>
            <person name="Kikuchi S."/>
            <person name="Rejzek M."/>
            <person name="Martin A.C."/>
            <person name="Harkess A."/>
            <person name="Leebens-Mack J."/>
            <person name="Louveau T."/>
            <person name="Stephenson M.J."/>
            <person name="Osbourn A."/>
        </authorList>
    </citation>
    <scope>NUCLEOTIDE SEQUENCE</scope>
    <source>
        <strain evidence="3">S10</strain>
    </source>
</reference>
<name>A0AAD7M0N9_QUISA</name>
<evidence type="ECO:0000313" key="4">
    <source>
        <dbReference type="Proteomes" id="UP001163823"/>
    </source>
</evidence>
<accession>A0AAD7M0N9</accession>
<dbReference type="EMBL" id="JARAOO010000005">
    <property type="protein sequence ID" value="KAJ7967793.1"/>
    <property type="molecule type" value="Genomic_DNA"/>
</dbReference>
<dbReference type="InterPro" id="IPR011043">
    <property type="entry name" value="Gal_Oxase/kelch_b-propeller"/>
</dbReference>
<feature type="domain" description="F-box associated beta-propeller type 1" evidence="2">
    <location>
        <begin position="8"/>
        <end position="269"/>
    </location>
</feature>
<keyword evidence="4" id="KW-1185">Reference proteome</keyword>
<evidence type="ECO:0000313" key="3">
    <source>
        <dbReference type="EMBL" id="KAJ7967793.1"/>
    </source>
</evidence>
<proteinExistence type="predicted"/>
<dbReference type="InterPro" id="IPR006527">
    <property type="entry name" value="F-box-assoc_dom_typ1"/>
</dbReference>
<feature type="compositionally biased region" description="Basic and acidic residues" evidence="1">
    <location>
        <begin position="295"/>
        <end position="310"/>
    </location>
</feature>
<dbReference type="KEGG" id="qsa:O6P43_012006"/>
<evidence type="ECO:0000256" key="1">
    <source>
        <dbReference type="SAM" id="MobiDB-lite"/>
    </source>
</evidence>
<gene>
    <name evidence="3" type="ORF">O6P43_012006</name>
</gene>
<evidence type="ECO:0000259" key="2">
    <source>
        <dbReference type="Pfam" id="PF07734"/>
    </source>
</evidence>
<dbReference type="AlphaFoldDB" id="A0AAD7M0N9"/>
<dbReference type="SUPFAM" id="SSF50965">
    <property type="entry name" value="Galactose oxidase, central domain"/>
    <property type="match status" value="1"/>
</dbReference>
<dbReference type="InterPro" id="IPR050796">
    <property type="entry name" value="SCF_F-box_component"/>
</dbReference>
<dbReference type="NCBIfam" id="TIGR01640">
    <property type="entry name" value="F_box_assoc_1"/>
    <property type="match status" value="1"/>
</dbReference>
<organism evidence="3 4">
    <name type="scientific">Quillaja saponaria</name>
    <name type="common">Soap bark tree</name>
    <dbReference type="NCBI Taxonomy" id="32244"/>
    <lineage>
        <taxon>Eukaryota</taxon>
        <taxon>Viridiplantae</taxon>
        <taxon>Streptophyta</taxon>
        <taxon>Embryophyta</taxon>
        <taxon>Tracheophyta</taxon>
        <taxon>Spermatophyta</taxon>
        <taxon>Magnoliopsida</taxon>
        <taxon>eudicotyledons</taxon>
        <taxon>Gunneridae</taxon>
        <taxon>Pentapetalae</taxon>
        <taxon>rosids</taxon>
        <taxon>fabids</taxon>
        <taxon>Fabales</taxon>
        <taxon>Quillajaceae</taxon>
        <taxon>Quillaja</taxon>
    </lineage>
</organism>
<dbReference type="PANTHER" id="PTHR31672:SF13">
    <property type="entry name" value="F-BOX PROTEIN CPR30-LIKE"/>
    <property type="match status" value="1"/>
</dbReference>
<feature type="region of interest" description="Disordered" evidence="1">
    <location>
        <begin position="295"/>
        <end position="314"/>
    </location>
</feature>